<dbReference type="EMBL" id="CAJNOT010001889">
    <property type="protein sequence ID" value="CAF1260454.1"/>
    <property type="molecule type" value="Genomic_DNA"/>
</dbReference>
<sequence>MASLSEEQLRKEFRRMDKNGDGSITVEELRQYYKPMQEMLGVAPELVEQEIQGLIKRLDVDDSGTISFEEFKLFCAKNDVR</sequence>
<feature type="domain" description="EF-hand" evidence="3">
    <location>
        <begin position="46"/>
        <end position="81"/>
    </location>
</feature>
<dbReference type="InterPro" id="IPR050145">
    <property type="entry name" value="Centrin_CML-like"/>
</dbReference>
<evidence type="ECO:0000256" key="2">
    <source>
        <dbReference type="ARBA" id="ARBA00022837"/>
    </source>
</evidence>
<dbReference type="CDD" id="cd00051">
    <property type="entry name" value="EFh"/>
    <property type="match status" value="1"/>
</dbReference>
<protein>
    <recommendedName>
        <fullName evidence="3">EF-hand domain-containing protein</fullName>
    </recommendedName>
</protein>
<dbReference type="InterPro" id="IPR018247">
    <property type="entry name" value="EF_Hand_1_Ca_BS"/>
</dbReference>
<dbReference type="AlphaFoldDB" id="A0A818U517"/>
<dbReference type="GO" id="GO:0005509">
    <property type="term" value="F:calcium ion binding"/>
    <property type="evidence" value="ECO:0007669"/>
    <property type="project" value="InterPro"/>
</dbReference>
<dbReference type="SUPFAM" id="SSF47473">
    <property type="entry name" value="EF-hand"/>
    <property type="match status" value="1"/>
</dbReference>
<dbReference type="EMBL" id="CAJOBD010000585">
    <property type="protein sequence ID" value="CAF3692418.1"/>
    <property type="molecule type" value="Genomic_DNA"/>
</dbReference>
<proteinExistence type="predicted"/>
<keyword evidence="2" id="KW-0106">Calcium</keyword>
<name>A0A818U517_9BILA</name>
<accession>A0A818U517</accession>
<dbReference type="PANTHER" id="PTHR23050">
    <property type="entry name" value="CALCIUM BINDING PROTEIN"/>
    <property type="match status" value="1"/>
</dbReference>
<gene>
    <name evidence="5" type="ORF">JBS370_LOCUS8945</name>
    <name evidence="4" type="ORF">ZHD862_LOCUS25876</name>
</gene>
<dbReference type="InterPro" id="IPR002048">
    <property type="entry name" value="EF_hand_dom"/>
</dbReference>
<dbReference type="SMART" id="SM00054">
    <property type="entry name" value="EFh"/>
    <property type="match status" value="2"/>
</dbReference>
<dbReference type="Proteomes" id="UP000663836">
    <property type="component" value="Unassembled WGS sequence"/>
</dbReference>
<dbReference type="InterPro" id="IPR011992">
    <property type="entry name" value="EF-hand-dom_pair"/>
</dbReference>
<evidence type="ECO:0000259" key="3">
    <source>
        <dbReference type="PROSITE" id="PS50222"/>
    </source>
</evidence>
<comment type="caution">
    <text evidence="5">The sequence shown here is derived from an EMBL/GenBank/DDBJ whole genome shotgun (WGS) entry which is preliminary data.</text>
</comment>
<dbReference type="Gene3D" id="1.10.238.10">
    <property type="entry name" value="EF-hand"/>
    <property type="match status" value="1"/>
</dbReference>
<evidence type="ECO:0000313" key="4">
    <source>
        <dbReference type="EMBL" id="CAF1260454.1"/>
    </source>
</evidence>
<evidence type="ECO:0000313" key="5">
    <source>
        <dbReference type="EMBL" id="CAF3692418.1"/>
    </source>
</evidence>
<dbReference type="PROSITE" id="PS00018">
    <property type="entry name" value="EF_HAND_1"/>
    <property type="match status" value="2"/>
</dbReference>
<evidence type="ECO:0000256" key="1">
    <source>
        <dbReference type="ARBA" id="ARBA00022737"/>
    </source>
</evidence>
<evidence type="ECO:0000313" key="6">
    <source>
        <dbReference type="Proteomes" id="UP000663836"/>
    </source>
</evidence>
<feature type="domain" description="EF-hand" evidence="3">
    <location>
        <begin position="4"/>
        <end position="39"/>
    </location>
</feature>
<dbReference type="Pfam" id="PF13499">
    <property type="entry name" value="EF-hand_7"/>
    <property type="match status" value="1"/>
</dbReference>
<dbReference type="Proteomes" id="UP000663864">
    <property type="component" value="Unassembled WGS sequence"/>
</dbReference>
<reference evidence="5" key="1">
    <citation type="submission" date="2021-02" db="EMBL/GenBank/DDBJ databases">
        <authorList>
            <person name="Nowell W R."/>
        </authorList>
    </citation>
    <scope>NUCLEOTIDE SEQUENCE</scope>
</reference>
<organism evidence="5 6">
    <name type="scientific">Rotaria sordida</name>
    <dbReference type="NCBI Taxonomy" id="392033"/>
    <lineage>
        <taxon>Eukaryota</taxon>
        <taxon>Metazoa</taxon>
        <taxon>Spiralia</taxon>
        <taxon>Gnathifera</taxon>
        <taxon>Rotifera</taxon>
        <taxon>Eurotatoria</taxon>
        <taxon>Bdelloidea</taxon>
        <taxon>Philodinida</taxon>
        <taxon>Philodinidae</taxon>
        <taxon>Rotaria</taxon>
    </lineage>
</organism>
<dbReference type="PROSITE" id="PS50222">
    <property type="entry name" value="EF_HAND_2"/>
    <property type="match status" value="2"/>
</dbReference>
<keyword evidence="1" id="KW-0677">Repeat</keyword>